<dbReference type="InterPro" id="IPR036637">
    <property type="entry name" value="Phosphohistidine_dom_sf"/>
</dbReference>
<evidence type="ECO:0000256" key="19">
    <source>
        <dbReference type="PIRSR" id="PIRSR000732-3"/>
    </source>
</evidence>
<dbReference type="InterPro" id="IPR040442">
    <property type="entry name" value="Pyrv_kinase-like_dom_sf"/>
</dbReference>
<comment type="caution">
    <text evidence="23">The sequence shown here is derived from an EMBL/GenBank/DDBJ whole genome shotgun (WGS) entry which is preliminary data.</text>
</comment>
<feature type="binding site" evidence="18">
    <location>
        <begin position="447"/>
        <end position="448"/>
    </location>
    <ligand>
        <name>phosphoenolpyruvate</name>
        <dbReference type="ChEBI" id="CHEBI:58702"/>
    </ligand>
</feature>
<reference evidence="23 24" key="1">
    <citation type="submission" date="2020-08" db="EMBL/GenBank/DDBJ databases">
        <title>Genomic Encyclopedia of Type Strains, Phase IV (KMG-IV): sequencing the most valuable type-strain genomes for metagenomic binning, comparative biology and taxonomic classification.</title>
        <authorList>
            <person name="Goeker M."/>
        </authorList>
    </citation>
    <scope>NUCLEOTIDE SEQUENCE [LARGE SCALE GENOMIC DNA]</scope>
    <source>
        <strain evidence="23 24">DSM 11099</strain>
    </source>
</reference>
<keyword evidence="14 16" id="KW-0460">Magnesium</keyword>
<dbReference type="InterPro" id="IPR000121">
    <property type="entry name" value="PEP_util_C"/>
</dbReference>
<dbReference type="PANTHER" id="PTHR46244">
    <property type="entry name" value="PHOSPHOENOLPYRUVATE-PROTEIN PHOSPHOTRANSFERASE"/>
    <property type="match status" value="1"/>
</dbReference>
<dbReference type="GO" id="GO:0008965">
    <property type="term" value="F:phosphoenolpyruvate-protein phosphotransferase activity"/>
    <property type="evidence" value="ECO:0007669"/>
    <property type="project" value="UniProtKB-EC"/>
</dbReference>
<evidence type="ECO:0000256" key="18">
    <source>
        <dbReference type="PIRSR" id="PIRSR000732-2"/>
    </source>
</evidence>
<dbReference type="Gene3D" id="3.20.20.60">
    <property type="entry name" value="Phosphoenolpyruvate-binding domains"/>
    <property type="match status" value="1"/>
</dbReference>
<dbReference type="Pfam" id="PF02896">
    <property type="entry name" value="PEP-utilizers_C"/>
    <property type="match status" value="1"/>
</dbReference>
<evidence type="ECO:0000256" key="7">
    <source>
        <dbReference type="ARBA" id="ARBA00022448"/>
    </source>
</evidence>
<evidence type="ECO:0000256" key="10">
    <source>
        <dbReference type="ARBA" id="ARBA00022679"/>
    </source>
</evidence>
<evidence type="ECO:0000259" key="22">
    <source>
        <dbReference type="Pfam" id="PF05524"/>
    </source>
</evidence>
<dbReference type="EC" id="2.7.3.9" evidence="5 16"/>
<feature type="binding site" evidence="18">
    <location>
        <position position="328"/>
    </location>
    <ligand>
        <name>phosphoenolpyruvate</name>
        <dbReference type="ChEBI" id="CHEBI:58702"/>
    </ligand>
</feature>
<dbReference type="Gene3D" id="1.10.274.10">
    <property type="entry name" value="PtsI, HPr-binding domain"/>
    <property type="match status" value="1"/>
</dbReference>
<sequence length="543" mass="56904">MAEIVFSGIPASKGLALGYIWRPATGAACGEATQGDAALTGGDADALRKAIATAIGDLSQLEGTLSGEEAEIVGMQLAFLSDDELARPAFEAIEAGQSAVVAWTEVMNAEIATYEVSDDEYFRARAIDFQDIRDRVLAALTGVQSGVLQVPRGAILLASDLRPSQFLSARWGAGCGIALTDGSPTSHVAMLARGRGLPMVVGLAGELQDLEGTALLDGTTGILVSGPDAERLAEGKARLEADSAARKQSAALAGEPALSRNGVRVAIHATIADPAELDGLDPSHFDGIGLVRTELFLDKLEKLMDEETQFATYRRILTWADGKPVTVRTLDAGGDKPIKGYTVANEANPFLGIRGIRLSLRQPEVFRVQLRALARAAAYGRLRIMLPMVTLPDEITTARELLDAEITALAAAGVDHGRPALGIMVEVPAVAITPERFDADFYSIGSNDLVQYTCAVSRDEAGVAHLGSAIDPSVLALIARVVEHGRATGREVSLCGDAGSDPRMVPHFLAAGLRSLSVQYGLGGAVKATIAGLDLVDHRAGQA</sequence>
<feature type="binding site" evidence="19">
    <location>
        <position position="448"/>
    </location>
    <ligand>
        <name>Mg(2+)</name>
        <dbReference type="ChEBI" id="CHEBI:18420"/>
    </ligand>
</feature>
<feature type="domain" description="PEP-utilising enzyme mobile" evidence="20">
    <location>
        <begin position="151"/>
        <end position="221"/>
    </location>
</feature>
<accession>A0A7W9VWU5</accession>
<feature type="domain" description="Phosphotransferase system enzyme I N-terminal" evidence="22">
    <location>
        <begin position="7"/>
        <end position="125"/>
    </location>
</feature>
<keyword evidence="10 16" id="KW-0808">Transferase</keyword>
<name>A0A7W9VWU5_9HYPH</name>
<dbReference type="AlphaFoldDB" id="A0A7W9VWU5"/>
<evidence type="ECO:0000256" key="12">
    <source>
        <dbReference type="ARBA" id="ARBA00022723"/>
    </source>
</evidence>
<evidence type="ECO:0000256" key="16">
    <source>
        <dbReference type="PIRNR" id="PIRNR000732"/>
    </source>
</evidence>
<proteinExistence type="inferred from homology"/>
<evidence type="ECO:0000256" key="14">
    <source>
        <dbReference type="ARBA" id="ARBA00022842"/>
    </source>
</evidence>
<dbReference type="SUPFAM" id="SSF51621">
    <property type="entry name" value="Phosphoenolpyruvate/pyruvate domain"/>
    <property type="match status" value="1"/>
</dbReference>
<feature type="binding site" evidence="18">
    <location>
        <position position="292"/>
    </location>
    <ligand>
        <name>phosphoenolpyruvate</name>
        <dbReference type="ChEBI" id="CHEBI:58702"/>
    </ligand>
</feature>
<evidence type="ECO:0000256" key="13">
    <source>
        <dbReference type="ARBA" id="ARBA00022777"/>
    </source>
</evidence>
<comment type="catalytic activity">
    <reaction evidence="1 16">
        <text>L-histidyl-[protein] + phosphoenolpyruvate = N(pros)-phospho-L-histidyl-[protein] + pyruvate</text>
        <dbReference type="Rhea" id="RHEA:23880"/>
        <dbReference type="Rhea" id="RHEA-COMP:9745"/>
        <dbReference type="Rhea" id="RHEA-COMP:9746"/>
        <dbReference type="ChEBI" id="CHEBI:15361"/>
        <dbReference type="ChEBI" id="CHEBI:29979"/>
        <dbReference type="ChEBI" id="CHEBI:58702"/>
        <dbReference type="ChEBI" id="CHEBI:64837"/>
        <dbReference type="EC" id="2.7.3.9"/>
    </reaction>
</comment>
<dbReference type="EMBL" id="JACHEU010000004">
    <property type="protein sequence ID" value="MBB6014101.1"/>
    <property type="molecule type" value="Genomic_DNA"/>
</dbReference>
<evidence type="ECO:0000256" key="6">
    <source>
        <dbReference type="ARBA" id="ARBA00016544"/>
    </source>
</evidence>
<evidence type="ECO:0000259" key="20">
    <source>
        <dbReference type="Pfam" id="PF00391"/>
    </source>
</evidence>
<feature type="binding site" evidence="18">
    <location>
        <position position="458"/>
    </location>
    <ligand>
        <name>phosphoenolpyruvate</name>
        <dbReference type="ChEBI" id="CHEBI:58702"/>
    </ligand>
</feature>
<keyword evidence="24" id="KW-1185">Reference proteome</keyword>
<dbReference type="InterPro" id="IPR008279">
    <property type="entry name" value="PEP-util_enz_mobile_dom"/>
</dbReference>
<feature type="active site" description="Proton donor" evidence="17">
    <location>
        <position position="495"/>
    </location>
</feature>
<keyword evidence="8 16" id="KW-0963">Cytoplasm</keyword>
<keyword evidence="11 16" id="KW-0598">Phosphotransferase system</keyword>
<dbReference type="PIRSF" id="PIRSF000732">
    <property type="entry name" value="PTS_enzyme_I"/>
    <property type="match status" value="1"/>
</dbReference>
<evidence type="ECO:0000259" key="21">
    <source>
        <dbReference type="Pfam" id="PF02896"/>
    </source>
</evidence>
<dbReference type="InterPro" id="IPR006318">
    <property type="entry name" value="PTS_EI-like"/>
</dbReference>
<organism evidence="23 24">
    <name type="scientific">Aquamicrobium lusatiense</name>
    <dbReference type="NCBI Taxonomy" id="89772"/>
    <lineage>
        <taxon>Bacteria</taxon>
        <taxon>Pseudomonadati</taxon>
        <taxon>Pseudomonadota</taxon>
        <taxon>Alphaproteobacteria</taxon>
        <taxon>Hyphomicrobiales</taxon>
        <taxon>Phyllobacteriaceae</taxon>
        <taxon>Aquamicrobium</taxon>
    </lineage>
</organism>
<keyword evidence="9 16" id="KW-0762">Sugar transport</keyword>
<feature type="binding site" evidence="19">
    <location>
        <position position="426"/>
    </location>
    <ligand>
        <name>Mg(2+)</name>
        <dbReference type="ChEBI" id="CHEBI:18420"/>
    </ligand>
</feature>
<keyword evidence="7 16" id="KW-0813">Transport</keyword>
<dbReference type="RefSeq" id="WP_183832289.1">
    <property type="nucleotide sequence ID" value="NZ_JACHEU010000004.1"/>
</dbReference>
<evidence type="ECO:0000256" key="3">
    <source>
        <dbReference type="ARBA" id="ARBA00004496"/>
    </source>
</evidence>
<dbReference type="Proteomes" id="UP000533306">
    <property type="component" value="Unassembled WGS sequence"/>
</dbReference>
<comment type="similarity">
    <text evidence="4 16">Belongs to the PEP-utilizing enzyme family.</text>
</comment>
<dbReference type="NCBIfam" id="TIGR01417">
    <property type="entry name" value="PTS_I_fam"/>
    <property type="match status" value="1"/>
</dbReference>
<evidence type="ECO:0000313" key="23">
    <source>
        <dbReference type="EMBL" id="MBB6014101.1"/>
    </source>
</evidence>
<dbReference type="PANTHER" id="PTHR46244:SF6">
    <property type="entry name" value="PHOSPHOENOLPYRUVATE-PROTEIN PHOSPHOTRANSFERASE"/>
    <property type="match status" value="1"/>
</dbReference>
<dbReference type="Pfam" id="PF05524">
    <property type="entry name" value="PEP-utilisers_N"/>
    <property type="match status" value="1"/>
</dbReference>
<dbReference type="InterPro" id="IPR015813">
    <property type="entry name" value="Pyrv/PenolPyrv_kinase-like_dom"/>
</dbReference>
<evidence type="ECO:0000256" key="2">
    <source>
        <dbReference type="ARBA" id="ARBA00001946"/>
    </source>
</evidence>
<dbReference type="Pfam" id="PF00391">
    <property type="entry name" value="PEP-utilizers"/>
    <property type="match status" value="1"/>
</dbReference>
<evidence type="ECO:0000256" key="11">
    <source>
        <dbReference type="ARBA" id="ARBA00022683"/>
    </source>
</evidence>
<dbReference type="InterPro" id="IPR050499">
    <property type="entry name" value="PEP-utilizing_PTS_enzyme"/>
</dbReference>
<feature type="active site" description="Tele-phosphohistidine intermediate" evidence="17">
    <location>
        <position position="187"/>
    </location>
</feature>
<comment type="subcellular location">
    <subcellularLocation>
        <location evidence="3 16">Cytoplasm</location>
    </subcellularLocation>
</comment>
<dbReference type="GO" id="GO:0009401">
    <property type="term" value="P:phosphoenolpyruvate-dependent sugar phosphotransferase system"/>
    <property type="evidence" value="ECO:0007669"/>
    <property type="project" value="UniProtKB-KW"/>
</dbReference>
<protein>
    <recommendedName>
        <fullName evidence="6 16">Phosphoenolpyruvate-protein phosphotransferase</fullName>
        <ecNumber evidence="5 16">2.7.3.9</ecNumber>
    </recommendedName>
    <alternativeName>
        <fullName evidence="15 16">Phosphotransferase system, enzyme I</fullName>
    </alternativeName>
</protein>
<evidence type="ECO:0000256" key="1">
    <source>
        <dbReference type="ARBA" id="ARBA00000683"/>
    </source>
</evidence>
<dbReference type="InterPro" id="IPR036618">
    <property type="entry name" value="PtsI_HPr-bd_sf"/>
</dbReference>
<keyword evidence="12 16" id="KW-0479">Metal-binding</keyword>
<dbReference type="Gene3D" id="3.50.30.10">
    <property type="entry name" value="Phosphohistidine domain"/>
    <property type="match status" value="1"/>
</dbReference>
<comment type="function">
    <text evidence="16">General (non sugar-specific) component of the phosphoenolpyruvate-dependent sugar phosphotransferase system (sugar PTS). This major carbohydrate active-transport system catalyzes the phosphorylation of incoming sugar substrates concomitantly with their translocation across the cell membrane. Enzyme I transfers the phosphoryl group from phosphoenolpyruvate (PEP) to the phosphoryl carrier protein (HPr).</text>
</comment>
<dbReference type="InterPro" id="IPR008731">
    <property type="entry name" value="PTS_EIN"/>
</dbReference>
<dbReference type="GO" id="GO:0005737">
    <property type="term" value="C:cytoplasm"/>
    <property type="evidence" value="ECO:0007669"/>
    <property type="project" value="UniProtKB-SubCell"/>
</dbReference>
<keyword evidence="13 16" id="KW-0418">Kinase</keyword>
<evidence type="ECO:0000256" key="9">
    <source>
        <dbReference type="ARBA" id="ARBA00022597"/>
    </source>
</evidence>
<dbReference type="SUPFAM" id="SSF52009">
    <property type="entry name" value="Phosphohistidine domain"/>
    <property type="match status" value="1"/>
</dbReference>
<gene>
    <name evidence="23" type="ORF">HNR59_003495</name>
</gene>
<dbReference type="GO" id="GO:0046872">
    <property type="term" value="F:metal ion binding"/>
    <property type="evidence" value="ECO:0007669"/>
    <property type="project" value="UniProtKB-KW"/>
</dbReference>
<dbReference type="PRINTS" id="PR01736">
    <property type="entry name" value="PHPHTRNFRASE"/>
</dbReference>
<dbReference type="InterPro" id="IPR024692">
    <property type="entry name" value="PTS_EI"/>
</dbReference>
<evidence type="ECO:0000256" key="17">
    <source>
        <dbReference type="PIRSR" id="PIRSR000732-1"/>
    </source>
</evidence>
<evidence type="ECO:0000256" key="4">
    <source>
        <dbReference type="ARBA" id="ARBA00007837"/>
    </source>
</evidence>
<feature type="domain" description="PEP-utilising enzyme C-terminal" evidence="21">
    <location>
        <begin position="247"/>
        <end position="521"/>
    </location>
</feature>
<evidence type="ECO:0000256" key="15">
    <source>
        <dbReference type="ARBA" id="ARBA00033235"/>
    </source>
</evidence>
<dbReference type="SUPFAM" id="SSF47831">
    <property type="entry name" value="Enzyme I of the PEP:sugar phosphotransferase system HPr-binding (sub)domain"/>
    <property type="match status" value="1"/>
</dbReference>
<evidence type="ECO:0000256" key="5">
    <source>
        <dbReference type="ARBA" id="ARBA00012232"/>
    </source>
</evidence>
<dbReference type="GO" id="GO:0016301">
    <property type="term" value="F:kinase activity"/>
    <property type="evidence" value="ECO:0007669"/>
    <property type="project" value="UniProtKB-KW"/>
</dbReference>
<evidence type="ECO:0000313" key="24">
    <source>
        <dbReference type="Proteomes" id="UP000533306"/>
    </source>
</evidence>
<evidence type="ECO:0000256" key="8">
    <source>
        <dbReference type="ARBA" id="ARBA00022490"/>
    </source>
</evidence>
<comment type="cofactor">
    <cofactor evidence="2 16 19">
        <name>Mg(2+)</name>
        <dbReference type="ChEBI" id="CHEBI:18420"/>
    </cofactor>
</comment>